<sequence>MVYDVEITGPSETVVQQVDCRHILDFVTLQELECFENAQFQQELAYDMAVPVHQQKRGRPPKFHDVGLSSGEGSVSSDVFEDGVAVIVPIAQKRSRSSSPPRGRGRPPKKLKTDPASSRLSRRDNADYQFVALPQVKKRVKKPNDQMDDLGNLAAGATSHYKSSSQLVKAAQQSTNTDEDLQPSHPQKRGPGRPRKAPVKVAFSREDDLKSLPKSIQVKRPDSHRKSPQITLGGEYEELSSSQDELLGIPQKSGVFARKITSSLEAPSTPTSTKPSGARLHSHRQDKASGGQKPKASPANRPGYVAPSLSKSAIESDSSDAVASSRSMTSSPLRPYDAAAAAEHDTSLSQRHFRDDSHDTSASESLSPSKVPLRHDLPSKQLRVSTSVETSCDDSSSSSAASPSKPKITPAPASGPLIKPNRARPDSVSIAATRKNTVEPTNDTSDEKSQDSSTDSKDTDSEDKDSEEEDETAHIMDVEIPDIPSSDSFIASDSSSLRSGSEEEVIRPEEVLNTKRLAEKVGISHTTRVQPREGSKPLPFIKNSNELTVQYALNRPSVDRHFPPSGFRQNKSVAGKSRFPQSQVSMQKISQQVAEKSRAEIEAQKQSRARAEKKRLSSSSSAISNSESESDSDSDPNSPPVRSKGQTNRPKTIQPPNTQRLQQREPFSSTFKKLAAANEQPLPLHPQGLPLHPQGLPMHPSPSLSHPPPLPLHPSPRPSSPRELSWSSASPSLPPRRQVSLSLGESSSPSAPRTSKPHREPSIDLGAPAEAVRAVNPKSGSESAEHKKKKEKKKGNRVSMTPLFPGREGASSLSGQRVFSTREFERKK</sequence>
<feature type="compositionally biased region" description="Polar residues" evidence="1">
    <location>
        <begin position="260"/>
        <end position="275"/>
    </location>
</feature>
<feature type="compositionally biased region" description="Polar residues" evidence="1">
    <location>
        <begin position="579"/>
        <end position="594"/>
    </location>
</feature>
<feature type="region of interest" description="Disordered" evidence="1">
    <location>
        <begin position="555"/>
        <end position="828"/>
    </location>
</feature>
<feature type="compositionally biased region" description="Basic residues" evidence="1">
    <location>
        <begin position="186"/>
        <end position="198"/>
    </location>
</feature>
<comment type="caution">
    <text evidence="2">The sequence shown here is derived from an EMBL/GenBank/DDBJ whole genome shotgun (WGS) entry which is preliminary data.</text>
</comment>
<dbReference type="OrthoDB" id="10682676at2759"/>
<dbReference type="AlphaFoldDB" id="A0A8H3PI55"/>
<feature type="compositionally biased region" description="Basic and acidic residues" evidence="1">
    <location>
        <begin position="595"/>
        <end position="605"/>
    </location>
</feature>
<dbReference type="EMBL" id="CAJPDS010000164">
    <property type="protein sequence ID" value="CAF9940820.1"/>
    <property type="molecule type" value="Genomic_DNA"/>
</dbReference>
<feature type="compositionally biased region" description="Basic and acidic residues" evidence="1">
    <location>
        <begin position="445"/>
        <end position="459"/>
    </location>
</feature>
<evidence type="ECO:0000256" key="1">
    <source>
        <dbReference type="SAM" id="MobiDB-lite"/>
    </source>
</evidence>
<feature type="compositionally biased region" description="Low complexity" evidence="1">
    <location>
        <begin position="721"/>
        <end position="731"/>
    </location>
</feature>
<dbReference type="SMART" id="SM00384">
    <property type="entry name" value="AT_hook"/>
    <property type="match status" value="3"/>
</dbReference>
<feature type="compositionally biased region" description="Acidic residues" evidence="1">
    <location>
        <begin position="460"/>
        <end position="471"/>
    </location>
</feature>
<feature type="compositionally biased region" description="Low complexity" evidence="1">
    <location>
        <begin position="617"/>
        <end position="627"/>
    </location>
</feature>
<reference evidence="2" key="1">
    <citation type="submission" date="2021-03" db="EMBL/GenBank/DDBJ databases">
        <authorList>
            <person name="Tagirdzhanova G."/>
        </authorList>
    </citation>
    <scope>NUCLEOTIDE SEQUENCE</scope>
</reference>
<gene>
    <name evidence="2" type="ORF">HETSPECPRED_002646</name>
</gene>
<dbReference type="Proteomes" id="UP000664521">
    <property type="component" value="Unassembled WGS sequence"/>
</dbReference>
<accession>A0A8H3PI55</accession>
<feature type="region of interest" description="Disordered" evidence="1">
    <location>
        <begin position="91"/>
        <end position="232"/>
    </location>
</feature>
<feature type="compositionally biased region" description="Basic residues" evidence="1">
    <location>
        <begin position="786"/>
        <end position="796"/>
    </location>
</feature>
<organism evidence="2 3">
    <name type="scientific">Heterodermia speciosa</name>
    <dbReference type="NCBI Taxonomy" id="116794"/>
    <lineage>
        <taxon>Eukaryota</taxon>
        <taxon>Fungi</taxon>
        <taxon>Dikarya</taxon>
        <taxon>Ascomycota</taxon>
        <taxon>Pezizomycotina</taxon>
        <taxon>Lecanoromycetes</taxon>
        <taxon>OSLEUM clade</taxon>
        <taxon>Lecanoromycetidae</taxon>
        <taxon>Caliciales</taxon>
        <taxon>Physciaceae</taxon>
        <taxon>Heterodermia</taxon>
    </lineage>
</organism>
<keyword evidence="3" id="KW-1185">Reference proteome</keyword>
<evidence type="ECO:0000313" key="3">
    <source>
        <dbReference type="Proteomes" id="UP000664521"/>
    </source>
</evidence>
<proteinExistence type="predicted"/>
<evidence type="ECO:0000313" key="2">
    <source>
        <dbReference type="EMBL" id="CAF9940820.1"/>
    </source>
</evidence>
<feature type="compositionally biased region" description="Low complexity" evidence="1">
    <location>
        <begin position="312"/>
        <end position="331"/>
    </location>
</feature>
<feature type="compositionally biased region" description="Low complexity" evidence="1">
    <location>
        <begin position="740"/>
        <end position="750"/>
    </location>
</feature>
<feature type="compositionally biased region" description="Pro residues" evidence="1">
    <location>
        <begin position="705"/>
        <end position="719"/>
    </location>
</feature>
<dbReference type="GO" id="GO:0003677">
    <property type="term" value="F:DNA binding"/>
    <property type="evidence" value="ECO:0007669"/>
    <property type="project" value="InterPro"/>
</dbReference>
<name>A0A8H3PI55_9LECA</name>
<dbReference type="InterPro" id="IPR017956">
    <property type="entry name" value="AT_hook_DNA-bd_motif"/>
</dbReference>
<dbReference type="PRINTS" id="PR00929">
    <property type="entry name" value="ATHOOK"/>
</dbReference>
<feature type="compositionally biased region" description="Basic and acidic residues" evidence="1">
    <location>
        <begin position="342"/>
        <end position="361"/>
    </location>
</feature>
<feature type="compositionally biased region" description="Low complexity" evidence="1">
    <location>
        <begin position="680"/>
        <end position="704"/>
    </location>
</feature>
<feature type="compositionally biased region" description="Low complexity" evidence="1">
    <location>
        <begin position="385"/>
        <end position="414"/>
    </location>
</feature>
<feature type="region of interest" description="Disordered" evidence="1">
    <location>
        <begin position="260"/>
        <end position="507"/>
    </location>
</feature>
<feature type="compositionally biased region" description="Low complexity" evidence="1">
    <location>
        <begin position="481"/>
        <end position="499"/>
    </location>
</feature>
<protein>
    <submittedName>
        <fullName evidence="2">Uncharacterized protein</fullName>
    </submittedName>
</protein>
<feature type="compositionally biased region" description="Polar residues" evidence="1">
    <location>
        <begin position="644"/>
        <end position="671"/>
    </location>
</feature>
<feature type="compositionally biased region" description="Polar residues" evidence="1">
    <location>
        <begin position="160"/>
        <end position="176"/>
    </location>
</feature>